<dbReference type="InterPro" id="IPR002701">
    <property type="entry name" value="CM_II_prokaryot"/>
</dbReference>
<organism evidence="5 6">
    <name type="scientific">Tabrizicola oligotrophica</name>
    <dbReference type="NCBI Taxonomy" id="2710650"/>
    <lineage>
        <taxon>Bacteria</taxon>
        <taxon>Pseudomonadati</taxon>
        <taxon>Pseudomonadota</taxon>
        <taxon>Alphaproteobacteria</taxon>
        <taxon>Rhodobacterales</taxon>
        <taxon>Paracoccaceae</taxon>
        <taxon>Tabrizicola</taxon>
    </lineage>
</organism>
<dbReference type="AlphaFoldDB" id="A0A6M0QU35"/>
<keyword evidence="6" id="KW-1185">Reference proteome</keyword>
<dbReference type="GO" id="GO:0004106">
    <property type="term" value="F:chorismate mutase activity"/>
    <property type="evidence" value="ECO:0007669"/>
    <property type="project" value="UniProtKB-EC"/>
</dbReference>
<reference evidence="5 6" key="1">
    <citation type="submission" date="2020-02" db="EMBL/GenBank/DDBJ databases">
        <authorList>
            <person name="Chen W.-M."/>
        </authorList>
    </citation>
    <scope>NUCLEOTIDE SEQUENCE [LARGE SCALE GENOMIC DNA]</scope>
    <source>
        <strain evidence="5 6">KMS-5</strain>
    </source>
</reference>
<name>A0A6M0QU35_9RHOB</name>
<evidence type="ECO:0000256" key="1">
    <source>
        <dbReference type="ARBA" id="ARBA00012404"/>
    </source>
</evidence>
<dbReference type="GO" id="GO:0046417">
    <property type="term" value="P:chorismate metabolic process"/>
    <property type="evidence" value="ECO:0007669"/>
    <property type="project" value="InterPro"/>
</dbReference>
<dbReference type="InterPro" id="IPR036979">
    <property type="entry name" value="CM_dom_sf"/>
</dbReference>
<dbReference type="Gene3D" id="1.20.59.10">
    <property type="entry name" value="Chorismate mutase"/>
    <property type="match status" value="1"/>
</dbReference>
<dbReference type="Pfam" id="PF01817">
    <property type="entry name" value="CM_2"/>
    <property type="match status" value="1"/>
</dbReference>
<dbReference type="SMART" id="SM00830">
    <property type="entry name" value="CM_2"/>
    <property type="match status" value="1"/>
</dbReference>
<feature type="binding site" evidence="3">
    <location>
        <position position="31"/>
    </location>
    <ligand>
        <name>substrate</name>
    </ligand>
</feature>
<comment type="caution">
    <text evidence="5">The sequence shown here is derived from an EMBL/GenBank/DDBJ whole genome shotgun (WGS) entry which is preliminary data.</text>
</comment>
<dbReference type="PROSITE" id="PS51168">
    <property type="entry name" value="CHORISMATE_MUT_2"/>
    <property type="match status" value="1"/>
</dbReference>
<evidence type="ECO:0000256" key="2">
    <source>
        <dbReference type="ARBA" id="ARBA00023235"/>
    </source>
</evidence>
<dbReference type="GO" id="GO:0016835">
    <property type="term" value="F:carbon-oxygen lyase activity"/>
    <property type="evidence" value="ECO:0007669"/>
    <property type="project" value="InterPro"/>
</dbReference>
<dbReference type="Proteomes" id="UP000477782">
    <property type="component" value="Unassembled WGS sequence"/>
</dbReference>
<evidence type="ECO:0000256" key="3">
    <source>
        <dbReference type="PIRSR" id="PIRSR029775-1"/>
    </source>
</evidence>
<dbReference type="RefSeq" id="WP_164626097.1">
    <property type="nucleotide sequence ID" value="NZ_JAAIVJ010000006.1"/>
</dbReference>
<dbReference type="PANTHER" id="PTHR38041:SF1">
    <property type="entry name" value="CHORISMATE MUTASE"/>
    <property type="match status" value="1"/>
</dbReference>
<dbReference type="PANTHER" id="PTHR38041">
    <property type="entry name" value="CHORISMATE MUTASE"/>
    <property type="match status" value="1"/>
</dbReference>
<dbReference type="InterPro" id="IPR051331">
    <property type="entry name" value="Chorismate_mutase-related"/>
</dbReference>
<accession>A0A6M0QU35</accession>
<dbReference type="SUPFAM" id="SSF48600">
    <property type="entry name" value="Chorismate mutase II"/>
    <property type="match status" value="1"/>
</dbReference>
<proteinExistence type="predicted"/>
<dbReference type="InterPro" id="IPR036263">
    <property type="entry name" value="Chorismate_II_sf"/>
</dbReference>
<gene>
    <name evidence="5" type="ORF">G4Z14_11940</name>
</gene>
<protein>
    <recommendedName>
        <fullName evidence="1">chorismate mutase</fullName>
        <ecNumber evidence="1">5.4.99.5</ecNumber>
    </recommendedName>
</protein>
<sequence>MKAPQDCHDMTELRAAIDALDAGIVAQLKARAGYIDRAVELKQGIGLPARIDERVEEVVASVRAEAAAQALDPDLVEDLWRRLIDWSIAREERILGAARP</sequence>
<feature type="domain" description="Chorismate mutase" evidence="4">
    <location>
        <begin position="4"/>
        <end position="95"/>
    </location>
</feature>
<dbReference type="EMBL" id="JAAIVJ010000006">
    <property type="protein sequence ID" value="NEY91008.1"/>
    <property type="molecule type" value="Genomic_DNA"/>
</dbReference>
<feature type="binding site" evidence="3">
    <location>
        <position position="14"/>
    </location>
    <ligand>
        <name>substrate</name>
    </ligand>
</feature>
<evidence type="ECO:0000259" key="4">
    <source>
        <dbReference type="PROSITE" id="PS51168"/>
    </source>
</evidence>
<dbReference type="EC" id="5.4.99.5" evidence="1"/>
<evidence type="ECO:0000313" key="5">
    <source>
        <dbReference type="EMBL" id="NEY91008.1"/>
    </source>
</evidence>
<evidence type="ECO:0000313" key="6">
    <source>
        <dbReference type="Proteomes" id="UP000477782"/>
    </source>
</evidence>
<dbReference type="InterPro" id="IPR008241">
    <property type="entry name" value="Isochorismate_pyruvate-lyase"/>
</dbReference>
<dbReference type="GO" id="GO:0009697">
    <property type="term" value="P:salicylic acid biosynthetic process"/>
    <property type="evidence" value="ECO:0007669"/>
    <property type="project" value="InterPro"/>
</dbReference>
<dbReference type="PIRSF" id="PIRSF029775">
    <property type="entry name" value="Isochor_pyr_lyas"/>
    <property type="match status" value="1"/>
</dbReference>
<keyword evidence="2" id="KW-0413">Isomerase</keyword>
<feature type="binding site" evidence="3">
    <location>
        <position position="42"/>
    </location>
    <ligand>
        <name>substrate</name>
    </ligand>
</feature>
<feature type="binding site" evidence="3">
    <location>
        <position position="91"/>
    </location>
    <ligand>
        <name>substrate</name>
    </ligand>
</feature>